<evidence type="ECO:0000256" key="5">
    <source>
        <dbReference type="ARBA" id="ARBA00022679"/>
    </source>
</evidence>
<dbReference type="Gene3D" id="3.30.200.20">
    <property type="entry name" value="Phosphorylase Kinase, domain 1"/>
    <property type="match status" value="1"/>
</dbReference>
<dbReference type="GeneID" id="5788458"/>
<dbReference type="InterPro" id="IPR000692">
    <property type="entry name" value="Fibrillarin"/>
</dbReference>
<keyword evidence="5" id="KW-0808">Transferase</keyword>
<dbReference type="PIRSF" id="PIRSF006540">
    <property type="entry name" value="Nop17p"/>
    <property type="match status" value="1"/>
</dbReference>
<proteinExistence type="inferred from homology"/>
<dbReference type="AlphaFoldDB" id="Q3LWE7"/>
<dbReference type="SUPFAM" id="SSF53335">
    <property type="entry name" value="S-adenosyl-L-methionine-dependent methyltransferases"/>
    <property type="match status" value="1"/>
</dbReference>
<comment type="similarity">
    <text evidence="1">Belongs to the methyltransferase superfamily. Fibrillarin family.</text>
</comment>
<dbReference type="RefSeq" id="XP_001712830.1">
    <property type="nucleotide sequence ID" value="XM_001712778.1"/>
</dbReference>
<keyword evidence="6" id="KW-0694">RNA-binding</keyword>
<keyword evidence="4" id="KW-0489">Methyltransferase</keyword>
<dbReference type="InterPro" id="IPR029063">
    <property type="entry name" value="SAM-dependent_MTases_sf"/>
</dbReference>
<dbReference type="GO" id="GO:0000494">
    <property type="term" value="P:box C/D sno(s)RNA 3'-end processing"/>
    <property type="evidence" value="ECO:0007669"/>
    <property type="project" value="TreeGrafter"/>
</dbReference>
<dbReference type="SMART" id="SM01206">
    <property type="entry name" value="Fibrillarin"/>
    <property type="match status" value="1"/>
</dbReference>
<evidence type="ECO:0000256" key="1">
    <source>
        <dbReference type="ARBA" id="ARBA00010632"/>
    </source>
</evidence>
<evidence type="ECO:0000313" key="9">
    <source>
        <dbReference type="EMBL" id="ABA27218.1"/>
    </source>
</evidence>
<dbReference type="PANTHER" id="PTHR10335:SF17">
    <property type="entry name" value="FIBRILLARIN"/>
    <property type="match status" value="1"/>
</dbReference>
<evidence type="ECO:0000256" key="6">
    <source>
        <dbReference type="ARBA" id="ARBA00022884"/>
    </source>
</evidence>
<keyword evidence="3" id="KW-0698">rRNA processing</keyword>
<evidence type="ECO:0000256" key="3">
    <source>
        <dbReference type="ARBA" id="ARBA00022552"/>
    </source>
</evidence>
<dbReference type="PRINTS" id="PR00052">
    <property type="entry name" value="FIBRILLARIN"/>
</dbReference>
<dbReference type="GO" id="GO:0008649">
    <property type="term" value="F:rRNA methyltransferase activity"/>
    <property type="evidence" value="ECO:0007669"/>
    <property type="project" value="TreeGrafter"/>
</dbReference>
<evidence type="ECO:0000256" key="4">
    <source>
        <dbReference type="ARBA" id="ARBA00022603"/>
    </source>
</evidence>
<sequence>MVVKQNKIFSIETHRHANVYVIRGIEDCIATINITPGKIFCGELLLKSFFNDRIYELRVWNPFRSKLAAAVLNGIDSIGLLPGNKVLYLGASTGTTISHISDIVGTKGCIYGIEYSSSCAYQLFHLSSYRTNVIPIIEDARYPLRYKMLIPMVDVIIIDVSQKDQIEILAINSLFFLKNGGNVIVTLKSDSIDAISPEILFAKQVDKLRKFGFSLFEQITLEPYERNHMLIRGKLSDPVFLFNQLTRFTKLTN</sequence>
<dbReference type="Pfam" id="PF01269">
    <property type="entry name" value="Fibrillarin"/>
    <property type="match status" value="1"/>
</dbReference>
<dbReference type="GO" id="GO:0003723">
    <property type="term" value="F:RNA binding"/>
    <property type="evidence" value="ECO:0007669"/>
    <property type="project" value="UniProtKB-KW"/>
</dbReference>
<comment type="catalytic activity">
    <reaction evidence="8">
        <text>L-glutaminyl-[histone H2A] + S-adenosyl-L-methionine = N(5)-methyl-L-glutaminyl-[histone H2A] + S-adenosyl-L-homocysteine + H(+)</text>
        <dbReference type="Rhea" id="RHEA:50904"/>
        <dbReference type="Rhea" id="RHEA-COMP:12837"/>
        <dbReference type="Rhea" id="RHEA-COMP:12839"/>
        <dbReference type="ChEBI" id="CHEBI:15378"/>
        <dbReference type="ChEBI" id="CHEBI:30011"/>
        <dbReference type="ChEBI" id="CHEBI:57856"/>
        <dbReference type="ChEBI" id="CHEBI:59789"/>
        <dbReference type="ChEBI" id="CHEBI:61891"/>
    </reaction>
</comment>
<geneLocation type="nucleomorph" evidence="9"/>
<name>Q3LWE7_BIGNA</name>
<protein>
    <recommendedName>
        <fullName evidence="2">rRNA 2'-O-methyltransferase fibrillarin</fullName>
    </recommendedName>
    <alternativeName>
        <fullName evidence="7">Histone-glutamine methyltransferase</fullName>
    </alternativeName>
</protein>
<keyword evidence="9" id="KW-0542">Nucleomorph</keyword>
<evidence type="ECO:0000256" key="7">
    <source>
        <dbReference type="ARBA" id="ARBA00032245"/>
    </source>
</evidence>
<dbReference type="PANTHER" id="PTHR10335">
    <property type="entry name" value="RRNA 2-O-METHYLTRANSFERASE FIBRILLARIN"/>
    <property type="match status" value="1"/>
</dbReference>
<evidence type="ECO:0000313" key="10">
    <source>
        <dbReference type="Proteomes" id="UP000243425"/>
    </source>
</evidence>
<evidence type="ECO:0000256" key="2">
    <source>
        <dbReference type="ARBA" id="ARBA00015190"/>
    </source>
</evidence>
<organism evidence="9 10">
    <name type="scientific">Bigelowiella natans</name>
    <name type="common">Pedinomonas minutissima</name>
    <name type="synonym">Chlorarachnion sp. (strain CCMP621)</name>
    <dbReference type="NCBI Taxonomy" id="227086"/>
    <lineage>
        <taxon>Eukaryota</taxon>
        <taxon>Sar</taxon>
        <taxon>Rhizaria</taxon>
        <taxon>Cercozoa</taxon>
        <taxon>Chlorarachniophyceae</taxon>
        <taxon>Bigelowiella</taxon>
    </lineage>
</organism>
<reference evidence="9 10" key="1">
    <citation type="journal article" date="2006" name="Proc. Natl. Acad. Sci. U.S.A.">
        <title>Complete nucleotide sequence of the chlorarachniophyte nucleomorph: nature's smallest nucleus.</title>
        <authorList>
            <person name="Gilson P.R."/>
            <person name="Su V."/>
            <person name="Slamovits C.H."/>
            <person name="Reith M.E."/>
            <person name="Keeling P.J."/>
            <person name="McFadden G.I."/>
        </authorList>
    </citation>
    <scope>NUCLEOTIDE SEQUENCE [LARGE SCALE GENOMIC DNA]</scope>
    <source>
        <strain evidence="10">CCMP621</strain>
    </source>
</reference>
<dbReference type="Gene3D" id="3.40.50.150">
    <property type="entry name" value="Vaccinia Virus protein VP39"/>
    <property type="match status" value="1"/>
</dbReference>
<evidence type="ECO:0000256" key="8">
    <source>
        <dbReference type="ARBA" id="ARBA00047568"/>
    </source>
</evidence>
<dbReference type="NCBIfam" id="NF003276">
    <property type="entry name" value="PRK04266.1-2"/>
    <property type="match status" value="1"/>
</dbReference>
<dbReference type="EMBL" id="DQ158856">
    <property type="protein sequence ID" value="ABA27218.1"/>
    <property type="molecule type" value="Genomic_DNA"/>
</dbReference>
<dbReference type="Proteomes" id="UP000243425">
    <property type="component" value="Nucleomorph 1"/>
</dbReference>
<dbReference type="GO" id="GO:1990259">
    <property type="term" value="F:histone H2AQ104 methyltransferase activity"/>
    <property type="evidence" value="ECO:0007669"/>
    <property type="project" value="TreeGrafter"/>
</dbReference>
<accession>Q3LWE7</accession>